<accession>A0A4U0VJP7</accession>
<feature type="region of interest" description="Disordered" evidence="8">
    <location>
        <begin position="383"/>
        <end position="445"/>
    </location>
</feature>
<dbReference type="InterPro" id="IPR036259">
    <property type="entry name" value="MFS_trans_sf"/>
</dbReference>
<feature type="compositionally biased region" description="Low complexity" evidence="8">
    <location>
        <begin position="562"/>
        <end position="571"/>
    </location>
</feature>
<dbReference type="OrthoDB" id="5965864at2759"/>
<feature type="transmembrane region" description="Helical" evidence="9">
    <location>
        <begin position="7"/>
        <end position="25"/>
    </location>
</feature>
<evidence type="ECO:0000256" key="2">
    <source>
        <dbReference type="ARBA" id="ARBA00007467"/>
    </source>
</evidence>
<feature type="compositionally biased region" description="Acidic residues" evidence="8">
    <location>
        <begin position="844"/>
        <end position="857"/>
    </location>
</feature>
<protein>
    <recommendedName>
        <fullName evidence="12">Protein BTN</fullName>
    </recommendedName>
</protein>
<feature type="transmembrane region" description="Helical" evidence="9">
    <location>
        <begin position="84"/>
        <end position="105"/>
    </location>
</feature>
<keyword evidence="3" id="KW-0813">Transport</keyword>
<reference evidence="10 11" key="1">
    <citation type="submission" date="2017-03" db="EMBL/GenBank/DDBJ databases">
        <title>Genomes of endolithic fungi from Antarctica.</title>
        <authorList>
            <person name="Coleine C."/>
            <person name="Masonjones S."/>
            <person name="Stajich J.E."/>
        </authorList>
    </citation>
    <scope>NUCLEOTIDE SEQUENCE [LARGE SCALE GENOMIC DNA]</scope>
    <source>
        <strain evidence="10 11">CCFEE 5187</strain>
    </source>
</reference>
<dbReference type="Pfam" id="PF02487">
    <property type="entry name" value="CLN3"/>
    <property type="match status" value="1"/>
</dbReference>
<feature type="non-terminal residue" evidence="10">
    <location>
        <position position="1"/>
    </location>
</feature>
<keyword evidence="5" id="KW-0029">Amino-acid transport</keyword>
<sequence>SQGLINNVLYVIILSAALDLVGPSVPKGVVLLADVIPSFLTKLVAPYFIHNIPYHVRILAFVALSTCGMLLIALTPASRENNAIAVKMLGVIVASLSSGGGELSFLGLTHFYGHFSLAAWGSGTGGAGLIGAGAYVIATTTLGLNVRGTLFAFSFLPVFMLISFFLILPKAPLKASGPNRKDYETLPVDDNSASLSREDEEDVDGLAGDDYGLLSASVRSSSTGTFTSSNHKTAGNAGAWCSLKANLARSRSLFFPYMLPLLLVYIAEYTINQGVAPTLLFPIESSPFTHYRAFYPTYNAIYQVGVFISRSSTPFFRVHNLYVPSFLQIVNLIVLTLHALFDFIPNVYYIFAVVFWEGLLGGLVYVNTFAEITDKVKQEDREFSLGATSSTASTTNRTTPGSRRSSDAFDVPNTPRSKKRKISRVTPSTRQSSQSEDPYGSVGRLTRSTRLSIRAEVPPELKDYLELPPEAVPRLKCKLVDVTDCKSIDFPVEVPDSLEPGVFRRISNPEDLQCMVDAARAEHEKRRQRLSTNLKWRQPGDTPSTRASPTPQDTPELQTTIPSSLRASSSSPSPPPSPICEHSIGTPPLARRNNRGTETMTSFSRPSLSVRTPKRKYISPQDVSNALFPSSEGESDEELPTPKHVSHNSPSDVFVTPRSRLSYVVPSSTPKDTPMFVSRRLTVRHLNPSMQCPPSSSIMNSATNHRCYQTRLNQIKSTATDELTALMNKLKTGLKRVRDDDEDDEDVPELVPSPRESPEPEFEPECEAQTTPLGGLDGTDDVHETEAPRVALRRDLEPNTDLNRVRDDEQDEEEGVSKLSPPPGDLPELEAECEARTMHLGSLDDTDEASDTDEAFETEACGADRRGSLRIGFLLNPAEAEAAPETAHSGMEEEEEERLLRVESSSVERWKSA</sequence>
<keyword evidence="6 9" id="KW-1133">Transmembrane helix</keyword>
<dbReference type="GO" id="GO:0005773">
    <property type="term" value="C:vacuole"/>
    <property type="evidence" value="ECO:0007669"/>
    <property type="project" value="TreeGrafter"/>
</dbReference>
<feature type="non-terminal residue" evidence="10">
    <location>
        <position position="913"/>
    </location>
</feature>
<feature type="region of interest" description="Disordered" evidence="8">
    <location>
        <begin position="734"/>
        <end position="828"/>
    </location>
</feature>
<feature type="transmembrane region" description="Helical" evidence="9">
    <location>
        <begin position="347"/>
        <end position="366"/>
    </location>
</feature>
<feature type="compositionally biased region" description="Low complexity" evidence="8">
    <location>
        <begin position="384"/>
        <end position="402"/>
    </location>
</feature>
<dbReference type="Proteomes" id="UP000308768">
    <property type="component" value="Unassembled WGS sequence"/>
</dbReference>
<evidence type="ECO:0000256" key="3">
    <source>
        <dbReference type="ARBA" id="ARBA00022448"/>
    </source>
</evidence>
<name>A0A4U0VJP7_9PEZI</name>
<dbReference type="SUPFAM" id="SSF103473">
    <property type="entry name" value="MFS general substrate transporter"/>
    <property type="match status" value="1"/>
</dbReference>
<dbReference type="InterPro" id="IPR003492">
    <property type="entry name" value="Battenin_disease_Cln3"/>
</dbReference>
<dbReference type="AlphaFoldDB" id="A0A4U0VJP7"/>
<feature type="region of interest" description="Disordered" evidence="8">
    <location>
        <begin position="879"/>
        <end position="913"/>
    </location>
</feature>
<feature type="compositionally biased region" description="Basic and acidic residues" evidence="8">
    <location>
        <begin position="780"/>
        <end position="807"/>
    </location>
</feature>
<feature type="transmembrane region" description="Helical" evidence="9">
    <location>
        <begin position="321"/>
        <end position="341"/>
    </location>
</feature>
<dbReference type="GO" id="GO:0051453">
    <property type="term" value="P:regulation of intracellular pH"/>
    <property type="evidence" value="ECO:0007669"/>
    <property type="project" value="TreeGrafter"/>
</dbReference>
<evidence type="ECO:0000313" key="11">
    <source>
        <dbReference type="Proteomes" id="UP000308768"/>
    </source>
</evidence>
<dbReference type="STRING" id="331657.A0A4U0VJP7"/>
<dbReference type="EMBL" id="NAJN01002783">
    <property type="protein sequence ID" value="TKA49283.1"/>
    <property type="molecule type" value="Genomic_DNA"/>
</dbReference>
<evidence type="ECO:0000256" key="5">
    <source>
        <dbReference type="ARBA" id="ARBA00022970"/>
    </source>
</evidence>
<dbReference type="PRINTS" id="PR01315">
    <property type="entry name" value="BATTENIN"/>
</dbReference>
<comment type="similarity">
    <text evidence="2">Belongs to the battenin family.</text>
</comment>
<feature type="transmembrane region" description="Helical" evidence="9">
    <location>
        <begin position="253"/>
        <end position="271"/>
    </location>
</feature>
<feature type="region of interest" description="Disordered" evidence="8">
    <location>
        <begin position="523"/>
        <end position="654"/>
    </location>
</feature>
<keyword evidence="11" id="KW-1185">Reference proteome</keyword>
<feature type="compositionally biased region" description="Polar residues" evidence="8">
    <location>
        <begin position="596"/>
        <end position="610"/>
    </location>
</feature>
<dbReference type="GO" id="GO:0016020">
    <property type="term" value="C:membrane"/>
    <property type="evidence" value="ECO:0007669"/>
    <property type="project" value="InterPro"/>
</dbReference>
<keyword evidence="7 9" id="KW-0472">Membrane</keyword>
<comment type="subcellular location">
    <subcellularLocation>
        <location evidence="1">Endomembrane system</location>
        <topology evidence="1">Multi-pass membrane protein</topology>
    </subcellularLocation>
</comment>
<feature type="transmembrane region" description="Helical" evidence="9">
    <location>
        <begin position="117"/>
        <end position="138"/>
    </location>
</feature>
<organism evidence="10 11">
    <name type="scientific">Cryomyces minteri</name>
    <dbReference type="NCBI Taxonomy" id="331657"/>
    <lineage>
        <taxon>Eukaryota</taxon>
        <taxon>Fungi</taxon>
        <taxon>Dikarya</taxon>
        <taxon>Ascomycota</taxon>
        <taxon>Pezizomycotina</taxon>
        <taxon>Dothideomycetes</taxon>
        <taxon>Dothideomycetes incertae sedis</taxon>
        <taxon>Cryomyces</taxon>
    </lineage>
</organism>
<feature type="compositionally biased region" description="Polar residues" evidence="8">
    <location>
        <begin position="425"/>
        <end position="436"/>
    </location>
</feature>
<evidence type="ECO:0000256" key="7">
    <source>
        <dbReference type="ARBA" id="ARBA00023136"/>
    </source>
</evidence>
<proteinExistence type="inferred from homology"/>
<keyword evidence="4 9" id="KW-0812">Transmembrane</keyword>
<dbReference type="GO" id="GO:0006865">
    <property type="term" value="P:amino acid transport"/>
    <property type="evidence" value="ECO:0007669"/>
    <property type="project" value="UniProtKB-KW"/>
</dbReference>
<feature type="region of interest" description="Disordered" evidence="8">
    <location>
        <begin position="184"/>
        <end position="203"/>
    </location>
</feature>
<feature type="compositionally biased region" description="Polar residues" evidence="8">
    <location>
        <begin position="530"/>
        <end position="561"/>
    </location>
</feature>
<gene>
    <name evidence="10" type="ORF">B0A49_12835</name>
</gene>
<comment type="caution">
    <text evidence="10">The sequence shown here is derived from an EMBL/GenBank/DDBJ whole genome shotgun (WGS) entry which is preliminary data.</text>
</comment>
<dbReference type="PANTHER" id="PTHR10981:SF0">
    <property type="entry name" value="BATTENIN"/>
    <property type="match status" value="1"/>
</dbReference>
<evidence type="ECO:0000313" key="10">
    <source>
        <dbReference type="EMBL" id="TKA49283.1"/>
    </source>
</evidence>
<dbReference type="PANTHER" id="PTHR10981">
    <property type="entry name" value="BATTENIN"/>
    <property type="match status" value="1"/>
</dbReference>
<dbReference type="GO" id="GO:0012505">
    <property type="term" value="C:endomembrane system"/>
    <property type="evidence" value="ECO:0007669"/>
    <property type="project" value="UniProtKB-SubCell"/>
</dbReference>
<feature type="region of interest" description="Disordered" evidence="8">
    <location>
        <begin position="842"/>
        <end position="861"/>
    </location>
</feature>
<feature type="transmembrane region" description="Helical" evidence="9">
    <location>
        <begin position="150"/>
        <end position="168"/>
    </location>
</feature>
<evidence type="ECO:0000256" key="6">
    <source>
        <dbReference type="ARBA" id="ARBA00022989"/>
    </source>
</evidence>
<evidence type="ECO:0000256" key="9">
    <source>
        <dbReference type="SAM" id="Phobius"/>
    </source>
</evidence>
<feature type="transmembrane region" description="Helical" evidence="9">
    <location>
        <begin position="56"/>
        <end position="78"/>
    </location>
</feature>
<evidence type="ECO:0000256" key="4">
    <source>
        <dbReference type="ARBA" id="ARBA00022692"/>
    </source>
</evidence>
<feature type="compositionally biased region" description="Basic and acidic residues" evidence="8">
    <location>
        <begin position="898"/>
        <end position="913"/>
    </location>
</feature>
<evidence type="ECO:0000256" key="1">
    <source>
        <dbReference type="ARBA" id="ARBA00004127"/>
    </source>
</evidence>
<evidence type="ECO:0008006" key="12">
    <source>
        <dbReference type="Google" id="ProtNLM"/>
    </source>
</evidence>
<evidence type="ECO:0000256" key="8">
    <source>
        <dbReference type="SAM" id="MobiDB-lite"/>
    </source>
</evidence>